<gene>
    <name evidence="2" type="ORF">QTG54_010388</name>
</gene>
<dbReference type="EC" id="2.1.1.-" evidence="2"/>
<feature type="region of interest" description="Disordered" evidence="1">
    <location>
        <begin position="19"/>
        <end position="47"/>
    </location>
</feature>
<keyword evidence="2" id="KW-0489">Methyltransferase</keyword>
<evidence type="ECO:0000256" key="1">
    <source>
        <dbReference type="SAM" id="MobiDB-lite"/>
    </source>
</evidence>
<organism evidence="2 3">
    <name type="scientific">Skeletonema marinoi</name>
    <dbReference type="NCBI Taxonomy" id="267567"/>
    <lineage>
        <taxon>Eukaryota</taxon>
        <taxon>Sar</taxon>
        <taxon>Stramenopiles</taxon>
        <taxon>Ochrophyta</taxon>
        <taxon>Bacillariophyta</taxon>
        <taxon>Coscinodiscophyceae</taxon>
        <taxon>Thalassiosirophycidae</taxon>
        <taxon>Thalassiosirales</taxon>
        <taxon>Skeletonemataceae</taxon>
        <taxon>Skeletonema</taxon>
        <taxon>Skeletonema marinoi-dohrnii complex</taxon>
    </lineage>
</organism>
<dbReference type="PANTHER" id="PTHR14614">
    <property type="entry name" value="HEPATOCELLULAR CARCINOMA-ASSOCIATED ANTIGEN"/>
    <property type="match status" value="1"/>
</dbReference>
<proteinExistence type="predicted"/>
<dbReference type="GO" id="GO:0008168">
    <property type="term" value="F:methyltransferase activity"/>
    <property type="evidence" value="ECO:0007669"/>
    <property type="project" value="UniProtKB-KW"/>
</dbReference>
<evidence type="ECO:0000313" key="2">
    <source>
        <dbReference type="EMBL" id="KAK1739072.1"/>
    </source>
</evidence>
<dbReference type="SUPFAM" id="SSF53335">
    <property type="entry name" value="S-adenosyl-L-methionine-dependent methyltransferases"/>
    <property type="match status" value="1"/>
</dbReference>
<sequence>MTTQAAKEVPWVDAWVRWERNNDDGDTDHDDCNDVEEDDEELPPATESYTFTYPNPSADSDIVLELKGFHEDSEQIWNSTGLKLWRSSHYLCQHLVNEEAELLQDENNTNLRVLEVGSGLGRCGLLAHSLSHDNATTVLTDGDTDTLKQLRQNVSTNTSAGDDTITCKQLLWGEQHAKDYLSQQPNGKKHFDLILGSDLIYVQSVIQPLFETVRTLLCTHENAKFLMAHCSRREGNEVELSMVLDAAKKEGFEYEELIEDDDISLFAFRRKGAETET</sequence>
<reference evidence="2" key="1">
    <citation type="submission" date="2023-06" db="EMBL/GenBank/DDBJ databases">
        <title>Survivors Of The Sea: Transcriptome response of Skeletonema marinoi to long-term dormancy.</title>
        <authorList>
            <person name="Pinder M.I.M."/>
            <person name="Kourtchenko O."/>
            <person name="Robertson E.K."/>
            <person name="Larsson T."/>
            <person name="Maumus F."/>
            <person name="Osuna-Cruz C.M."/>
            <person name="Vancaester E."/>
            <person name="Stenow R."/>
            <person name="Vandepoele K."/>
            <person name="Ploug H."/>
            <person name="Bruchert V."/>
            <person name="Godhe A."/>
            <person name="Topel M."/>
        </authorList>
    </citation>
    <scope>NUCLEOTIDE SEQUENCE</scope>
    <source>
        <strain evidence="2">R05AC</strain>
    </source>
</reference>
<dbReference type="InterPro" id="IPR029063">
    <property type="entry name" value="SAM-dependent_MTases_sf"/>
</dbReference>
<evidence type="ECO:0000313" key="3">
    <source>
        <dbReference type="Proteomes" id="UP001224775"/>
    </source>
</evidence>
<dbReference type="InterPro" id="IPR019410">
    <property type="entry name" value="Methyltransf_16"/>
</dbReference>
<accession>A0AAD8Y4V0</accession>
<keyword evidence="3" id="KW-1185">Reference proteome</keyword>
<dbReference type="Gene3D" id="3.40.50.150">
    <property type="entry name" value="Vaccinia Virus protein VP39"/>
    <property type="match status" value="1"/>
</dbReference>
<dbReference type="Proteomes" id="UP001224775">
    <property type="component" value="Unassembled WGS sequence"/>
</dbReference>
<dbReference type="PANTHER" id="PTHR14614:SF132">
    <property type="entry name" value="PROTEIN-LYSINE METHYLTRANSFERASE C42C1.13"/>
    <property type="match status" value="1"/>
</dbReference>
<dbReference type="GO" id="GO:0032259">
    <property type="term" value="P:methylation"/>
    <property type="evidence" value="ECO:0007669"/>
    <property type="project" value="UniProtKB-KW"/>
</dbReference>
<comment type="caution">
    <text evidence="2">The sequence shown here is derived from an EMBL/GenBank/DDBJ whole genome shotgun (WGS) entry which is preliminary data.</text>
</comment>
<dbReference type="Pfam" id="PF10294">
    <property type="entry name" value="Methyltransf_16"/>
    <property type="match status" value="1"/>
</dbReference>
<name>A0AAD8Y4V0_9STRA</name>
<keyword evidence="2" id="KW-0808">Transferase</keyword>
<dbReference type="EMBL" id="JATAAI010000019">
    <property type="protein sequence ID" value="KAK1739072.1"/>
    <property type="molecule type" value="Genomic_DNA"/>
</dbReference>
<protein>
    <submittedName>
        <fullName evidence="2">Lysine methyltransferase</fullName>
        <ecNumber evidence="2">2.1.1.-</ecNumber>
    </submittedName>
</protein>
<feature type="compositionally biased region" description="Acidic residues" evidence="1">
    <location>
        <begin position="24"/>
        <end position="42"/>
    </location>
</feature>
<dbReference type="AlphaFoldDB" id="A0AAD8Y4V0"/>